<gene>
    <name evidence="9" type="ORF">M408DRAFT_284808</name>
</gene>
<keyword evidence="4" id="KW-0805">Transcription regulation</keyword>
<dbReference type="InterPro" id="IPR013083">
    <property type="entry name" value="Znf_RING/FYVE/PHD"/>
</dbReference>
<dbReference type="GO" id="GO:0000209">
    <property type="term" value="P:protein polyubiquitination"/>
    <property type="evidence" value="ECO:0007669"/>
    <property type="project" value="TreeGrafter"/>
</dbReference>
<feature type="compositionally biased region" description="Polar residues" evidence="7">
    <location>
        <begin position="375"/>
        <end position="388"/>
    </location>
</feature>
<comment type="catalytic activity">
    <reaction evidence="1">
        <text>S-ubiquitinyl-[E2 ubiquitin-conjugating enzyme]-L-cysteine + [acceptor protein]-L-lysine = [E2 ubiquitin-conjugating enzyme]-L-cysteine + N(6)-ubiquitinyl-[acceptor protein]-L-lysine.</text>
        <dbReference type="EC" id="2.3.2.27"/>
    </reaction>
</comment>
<feature type="compositionally biased region" description="Basic residues" evidence="7">
    <location>
        <begin position="289"/>
        <end position="299"/>
    </location>
</feature>
<dbReference type="HOGENOM" id="CLU_524876_0_0_1"/>
<dbReference type="EMBL" id="KN824284">
    <property type="protein sequence ID" value="KIM30391.1"/>
    <property type="molecule type" value="Genomic_DNA"/>
</dbReference>
<dbReference type="GO" id="GO:0061630">
    <property type="term" value="F:ubiquitin protein ligase activity"/>
    <property type="evidence" value="ECO:0007669"/>
    <property type="project" value="UniProtKB-EC"/>
</dbReference>
<evidence type="ECO:0000313" key="10">
    <source>
        <dbReference type="Proteomes" id="UP000054097"/>
    </source>
</evidence>
<dbReference type="GO" id="GO:0008270">
    <property type="term" value="F:zinc ion binding"/>
    <property type="evidence" value="ECO:0007669"/>
    <property type="project" value="UniProtKB-KW"/>
</dbReference>
<dbReference type="Pfam" id="PF13639">
    <property type="entry name" value="zf-RING_2"/>
    <property type="match status" value="1"/>
</dbReference>
<sequence length="582" mass="65491">MNPFEDSKLHDDLKVSDDNERRMSIDTEEDRCLICLQKVEDRTILPQCSHDSYCFSCILEWAKHSSKCPLCVADIGPFIIHKVRSKHDYQRYFITPALSPKASTQSRSLATTQGGSNAGHGTRSSHYRCRQGGPMPIVETDAAVLRRRNIYAKGLFAKHVATNRYTGYKPPPTPAQISASIELQRRARAFLRRELQVWVNLDIEFLINYIISLIKMLDLRSESGIKLLADLLDPSIPYSEETRKPNTEHLAHELYSFLRSPFQQLEAYDEVVQYDSSSSHSFRPLRSPISRRRPRHRPASRSPVRSQREHSNAKRRYVEAEHTNMDEHPIQGDVMPPLAEARVSPSPSNAPDLPRNLIQTGSNNRKPLLGDDDMSPSTEQVHSTTVESNDGVMPASSQTGLIKKIRSEITRRRQMGPPDIVEPGDASGSSQTDPPERIPSTSSELTALRRQELLSRLECERTKLEETQSLEKETMPMGNAAGGLQIKGAANKAKELMEKRLKSEAILRVRLAREKAQLMKQEVGIDASPKEHESASTILLIPADVESIQTPAEGSVSVQHKLRERLLKERLLARKNGLDSSI</sequence>
<dbReference type="Gene3D" id="3.30.40.10">
    <property type="entry name" value="Zinc/RING finger domain, C3HC4 (zinc finger)"/>
    <property type="match status" value="1"/>
</dbReference>
<dbReference type="GO" id="GO:0006513">
    <property type="term" value="P:protein monoubiquitination"/>
    <property type="evidence" value="ECO:0007669"/>
    <property type="project" value="TreeGrafter"/>
</dbReference>
<feature type="compositionally biased region" description="Polar residues" evidence="7">
    <location>
        <begin position="104"/>
        <end position="115"/>
    </location>
</feature>
<feature type="compositionally biased region" description="Polar residues" evidence="7">
    <location>
        <begin position="427"/>
        <end position="445"/>
    </location>
</feature>
<feature type="region of interest" description="Disordered" evidence="7">
    <location>
        <begin position="338"/>
        <end position="395"/>
    </location>
</feature>
<reference evidence="10" key="2">
    <citation type="submission" date="2015-01" db="EMBL/GenBank/DDBJ databases">
        <title>Evolutionary Origins and Diversification of the Mycorrhizal Mutualists.</title>
        <authorList>
            <consortium name="DOE Joint Genome Institute"/>
            <consortium name="Mycorrhizal Genomics Consortium"/>
            <person name="Kohler A."/>
            <person name="Kuo A."/>
            <person name="Nagy L.G."/>
            <person name="Floudas D."/>
            <person name="Copeland A."/>
            <person name="Barry K.W."/>
            <person name="Cichocki N."/>
            <person name="Veneault-Fourrey C."/>
            <person name="LaButti K."/>
            <person name="Lindquist E.A."/>
            <person name="Lipzen A."/>
            <person name="Lundell T."/>
            <person name="Morin E."/>
            <person name="Murat C."/>
            <person name="Riley R."/>
            <person name="Ohm R."/>
            <person name="Sun H."/>
            <person name="Tunlid A."/>
            <person name="Henrissat B."/>
            <person name="Grigoriev I.V."/>
            <person name="Hibbett D.S."/>
            <person name="Martin F."/>
        </authorList>
    </citation>
    <scope>NUCLEOTIDE SEQUENCE [LARGE SCALE GENOMIC DNA]</scope>
    <source>
        <strain evidence="10">MAFF 305830</strain>
    </source>
</reference>
<keyword evidence="6" id="KW-0863">Zinc-finger</keyword>
<name>A0A0C3BFX6_SERVB</name>
<evidence type="ECO:0000256" key="3">
    <source>
        <dbReference type="ARBA" id="ARBA00022679"/>
    </source>
</evidence>
<keyword evidence="10" id="KW-1185">Reference proteome</keyword>
<feature type="region of interest" description="Disordered" evidence="7">
    <location>
        <begin position="409"/>
        <end position="446"/>
    </location>
</feature>
<evidence type="ECO:0000256" key="4">
    <source>
        <dbReference type="ARBA" id="ARBA00023015"/>
    </source>
</evidence>
<evidence type="ECO:0000313" key="9">
    <source>
        <dbReference type="EMBL" id="KIM30391.1"/>
    </source>
</evidence>
<dbReference type="AlphaFoldDB" id="A0A0C3BFX6"/>
<proteinExistence type="predicted"/>
<dbReference type="OrthoDB" id="21204at2759"/>
<protein>
    <recommendedName>
        <fullName evidence="2">RING-type E3 ubiquitin transferase</fullName>
        <ecNumber evidence="2">2.3.2.27</ecNumber>
    </recommendedName>
</protein>
<dbReference type="Proteomes" id="UP000054097">
    <property type="component" value="Unassembled WGS sequence"/>
</dbReference>
<dbReference type="PROSITE" id="PS50089">
    <property type="entry name" value="ZF_RING_2"/>
    <property type="match status" value="1"/>
</dbReference>
<feature type="domain" description="RING-type" evidence="8">
    <location>
        <begin position="32"/>
        <end position="71"/>
    </location>
</feature>
<reference evidence="9 10" key="1">
    <citation type="submission" date="2014-04" db="EMBL/GenBank/DDBJ databases">
        <authorList>
            <consortium name="DOE Joint Genome Institute"/>
            <person name="Kuo A."/>
            <person name="Zuccaro A."/>
            <person name="Kohler A."/>
            <person name="Nagy L.G."/>
            <person name="Floudas D."/>
            <person name="Copeland A."/>
            <person name="Barry K.W."/>
            <person name="Cichocki N."/>
            <person name="Veneault-Fourrey C."/>
            <person name="LaButti K."/>
            <person name="Lindquist E.A."/>
            <person name="Lipzen A."/>
            <person name="Lundell T."/>
            <person name="Morin E."/>
            <person name="Murat C."/>
            <person name="Sun H."/>
            <person name="Tunlid A."/>
            <person name="Henrissat B."/>
            <person name="Grigoriev I.V."/>
            <person name="Hibbett D.S."/>
            <person name="Martin F."/>
            <person name="Nordberg H.P."/>
            <person name="Cantor M.N."/>
            <person name="Hua S.X."/>
        </authorList>
    </citation>
    <scope>NUCLEOTIDE SEQUENCE [LARGE SCALE GENOMIC DNA]</scope>
    <source>
        <strain evidence="9 10">MAFF 305830</strain>
    </source>
</reference>
<feature type="compositionally biased region" description="Basic and acidic residues" evidence="7">
    <location>
        <begin position="306"/>
        <end position="316"/>
    </location>
</feature>
<evidence type="ECO:0000256" key="7">
    <source>
        <dbReference type="SAM" id="MobiDB-lite"/>
    </source>
</evidence>
<dbReference type="InterPro" id="IPR001841">
    <property type="entry name" value="Znf_RING"/>
</dbReference>
<evidence type="ECO:0000256" key="5">
    <source>
        <dbReference type="ARBA" id="ARBA00023163"/>
    </source>
</evidence>
<evidence type="ECO:0000256" key="1">
    <source>
        <dbReference type="ARBA" id="ARBA00000900"/>
    </source>
</evidence>
<keyword evidence="3" id="KW-0808">Transferase</keyword>
<feature type="region of interest" description="Disordered" evidence="7">
    <location>
        <begin position="104"/>
        <end position="127"/>
    </location>
</feature>
<keyword evidence="6" id="KW-0862">Zinc</keyword>
<evidence type="ECO:0000259" key="8">
    <source>
        <dbReference type="PROSITE" id="PS50089"/>
    </source>
</evidence>
<keyword evidence="5" id="KW-0804">Transcription</keyword>
<keyword evidence="6" id="KW-0479">Metal-binding</keyword>
<accession>A0A0C3BFX6</accession>
<dbReference type="EC" id="2.3.2.27" evidence="2"/>
<dbReference type="PANTHER" id="PTHR46077:SF1">
    <property type="entry name" value="TOP1 BINDING ARGININE_SERINE RICH PROTEIN, E3 UBIQUITIN LIGASE"/>
    <property type="match status" value="1"/>
</dbReference>
<evidence type="ECO:0000256" key="6">
    <source>
        <dbReference type="PROSITE-ProRule" id="PRU00175"/>
    </source>
</evidence>
<feature type="compositionally biased region" description="Low complexity" evidence="7">
    <location>
        <begin position="278"/>
        <end position="288"/>
    </location>
</feature>
<organism evidence="9 10">
    <name type="scientific">Serendipita vermifera MAFF 305830</name>
    <dbReference type="NCBI Taxonomy" id="933852"/>
    <lineage>
        <taxon>Eukaryota</taxon>
        <taxon>Fungi</taxon>
        <taxon>Dikarya</taxon>
        <taxon>Basidiomycota</taxon>
        <taxon>Agaricomycotina</taxon>
        <taxon>Agaricomycetes</taxon>
        <taxon>Sebacinales</taxon>
        <taxon>Serendipitaceae</taxon>
        <taxon>Serendipita</taxon>
    </lineage>
</organism>
<dbReference type="SMART" id="SM00184">
    <property type="entry name" value="RING"/>
    <property type="match status" value="1"/>
</dbReference>
<feature type="region of interest" description="Disordered" evidence="7">
    <location>
        <begin position="278"/>
        <end position="316"/>
    </location>
</feature>
<evidence type="ECO:0000256" key="2">
    <source>
        <dbReference type="ARBA" id="ARBA00012483"/>
    </source>
</evidence>
<dbReference type="PANTHER" id="PTHR46077">
    <property type="entry name" value="E3 UBIQUITIN-PROTEIN LIGASE TOPORS"/>
    <property type="match status" value="1"/>
</dbReference>
<dbReference type="STRING" id="933852.A0A0C3BFX6"/>
<dbReference type="SUPFAM" id="SSF57850">
    <property type="entry name" value="RING/U-box"/>
    <property type="match status" value="1"/>
</dbReference>